<evidence type="ECO:0000313" key="1">
    <source>
        <dbReference type="EMBL" id="MBZ6015382.1"/>
    </source>
</evidence>
<comment type="caution">
    <text evidence="1">The sequence shown here is derived from an EMBL/GenBank/DDBJ whole genome shotgun (WGS) entry which is preliminary data.</text>
</comment>
<accession>A0AB35FXX5</accession>
<gene>
    <name evidence="1" type="ORF">KII88_02360</name>
</gene>
<proteinExistence type="predicted"/>
<dbReference type="EMBL" id="JAHBFV010000006">
    <property type="protein sequence ID" value="MBZ6015382.1"/>
    <property type="molecule type" value="Genomic_DNA"/>
</dbReference>
<reference evidence="1" key="1">
    <citation type="submission" date="2021-05" db="EMBL/GenBank/DDBJ databases">
        <title>Pangenome of Leuconostoc gelidum warrants species status for Leuconostoc gelidum subsp. gasicomitatum.</title>
        <authorList>
            <person name="Johansson P."/>
            <person name="Sade E."/>
            <person name="Hultman J."/>
            <person name="Auvinen P."/>
            <person name="Bjorkroth J."/>
        </authorList>
    </citation>
    <scope>NUCLEOTIDE SEQUENCE</scope>
    <source>
        <strain evidence="1">C220d</strain>
    </source>
</reference>
<sequence length="197" mass="22637">MSNSVVYDLNNFNVTDICTDTVFYVDTNIWYWLTYADAEMQKYQGGYANKMHDIFSSEKTTLASSKLTYTEIAKLVEKQHMNENNINYHQKKNFRKDGVARNSVVDDIELSINQIEMMTSKSEFIENLNSVPAIKYVDILRKTVLDPTDALMSAFIANNAVVHIITDDIDFYSVSDLKIYTYNSKMIRQAMNEGNIG</sequence>
<dbReference type="AlphaFoldDB" id="A0AB35FXX5"/>
<dbReference type="InterPro" id="IPR029060">
    <property type="entry name" value="PIN-like_dom_sf"/>
</dbReference>
<dbReference type="RefSeq" id="WP_089896357.1">
    <property type="nucleotide sequence ID" value="NZ_JAHBFV010000006.1"/>
</dbReference>
<evidence type="ECO:0000313" key="2">
    <source>
        <dbReference type="Proteomes" id="UP000727071"/>
    </source>
</evidence>
<dbReference type="Proteomes" id="UP000727071">
    <property type="component" value="Unassembled WGS sequence"/>
</dbReference>
<name>A0AB35FXX5_LEUGE</name>
<dbReference type="SUPFAM" id="SSF88723">
    <property type="entry name" value="PIN domain-like"/>
    <property type="match status" value="1"/>
</dbReference>
<protein>
    <submittedName>
        <fullName evidence="1">PIN domain-containing protein</fullName>
    </submittedName>
</protein>
<organism evidence="1 2">
    <name type="scientific">Leuconostoc gelidum subsp. gelidum</name>
    <dbReference type="NCBI Taxonomy" id="1607839"/>
    <lineage>
        <taxon>Bacteria</taxon>
        <taxon>Bacillati</taxon>
        <taxon>Bacillota</taxon>
        <taxon>Bacilli</taxon>
        <taxon>Lactobacillales</taxon>
        <taxon>Lactobacillaceae</taxon>
        <taxon>Leuconostoc</taxon>
        <taxon>Leuconostoc gelidum group</taxon>
    </lineage>
</organism>